<accession>A0A486XWM5</accession>
<dbReference type="SUPFAM" id="SSF46785">
    <property type="entry name" value="Winged helix' DNA-binding domain"/>
    <property type="match status" value="1"/>
</dbReference>
<dbReference type="InterPro" id="IPR036388">
    <property type="entry name" value="WH-like_DNA-bd_sf"/>
</dbReference>
<sequence>MELRQLRHLIAVIEQGSFSRAAEVVHLTQPALTRSIQALEASVGSTVLERNRGALAPTPIGELLLRHARALDCATRDLERDIALSKGLELGELRIGVGPYGGSALVGPVIGRLHQLHPGLQLKTVLVPWQELPDRARAREVDLIVVELSQVQQMEDFAVSALQEHAVIPVCRPQHPLTQLAQPSAADIFSYPLAGPSLLPGMQQALQQLRSAAKPQKTPLLAVECDLASMLKDVLRHCDAVSLMPGFMVAADLAAGSLVSVPGLTLGLKARFGCAWLQARTVSAVAARFMQLLQEHDQQLYALKHLE</sequence>
<evidence type="ECO:0000256" key="2">
    <source>
        <dbReference type="ARBA" id="ARBA00023015"/>
    </source>
</evidence>
<name>A0A486XWM5_9GAMM</name>
<comment type="similarity">
    <text evidence="1">Belongs to the LysR transcriptional regulatory family.</text>
</comment>
<dbReference type="AlphaFoldDB" id="A0A486XWM5"/>
<dbReference type="Pfam" id="PF00126">
    <property type="entry name" value="HTH_1"/>
    <property type="match status" value="1"/>
</dbReference>
<dbReference type="InterPro" id="IPR050950">
    <property type="entry name" value="HTH-type_LysR_regulators"/>
</dbReference>
<evidence type="ECO:0000256" key="4">
    <source>
        <dbReference type="ARBA" id="ARBA00023163"/>
    </source>
</evidence>
<evidence type="ECO:0000259" key="5">
    <source>
        <dbReference type="PROSITE" id="PS50931"/>
    </source>
</evidence>
<evidence type="ECO:0000313" key="6">
    <source>
        <dbReference type="EMBL" id="VHO06181.1"/>
    </source>
</evidence>
<protein>
    <submittedName>
        <fullName evidence="6">Transcriptional regulator, LysR family</fullName>
    </submittedName>
</protein>
<keyword evidence="3" id="KW-0238">DNA-binding</keyword>
<organism evidence="6">
    <name type="scientific">Rheinheimera sp. BAL341</name>
    <dbReference type="NCBI Taxonomy" id="1708203"/>
    <lineage>
        <taxon>Bacteria</taxon>
        <taxon>Pseudomonadati</taxon>
        <taxon>Pseudomonadota</taxon>
        <taxon>Gammaproteobacteria</taxon>
        <taxon>Chromatiales</taxon>
        <taxon>Chromatiaceae</taxon>
        <taxon>Rheinheimera</taxon>
    </lineage>
</organism>
<reference evidence="6" key="1">
    <citation type="submission" date="2019-04" db="EMBL/GenBank/DDBJ databases">
        <authorList>
            <person name="Brambilla D."/>
        </authorList>
    </citation>
    <scope>NUCLEOTIDE SEQUENCE</scope>
    <source>
        <strain evidence="6">BAL1</strain>
    </source>
</reference>
<keyword evidence="4" id="KW-0804">Transcription</keyword>
<dbReference type="PROSITE" id="PS50931">
    <property type="entry name" value="HTH_LYSR"/>
    <property type="match status" value="1"/>
</dbReference>
<dbReference type="FunFam" id="1.10.10.10:FF:000001">
    <property type="entry name" value="LysR family transcriptional regulator"/>
    <property type="match status" value="1"/>
</dbReference>
<gene>
    <name evidence="6" type="ORF">BAL341_3220</name>
</gene>
<evidence type="ECO:0000256" key="1">
    <source>
        <dbReference type="ARBA" id="ARBA00009437"/>
    </source>
</evidence>
<dbReference type="GO" id="GO:0005829">
    <property type="term" value="C:cytosol"/>
    <property type="evidence" value="ECO:0007669"/>
    <property type="project" value="TreeGrafter"/>
</dbReference>
<evidence type="ECO:0000256" key="3">
    <source>
        <dbReference type="ARBA" id="ARBA00023125"/>
    </source>
</evidence>
<dbReference type="Pfam" id="PF03466">
    <property type="entry name" value="LysR_substrate"/>
    <property type="match status" value="1"/>
</dbReference>
<dbReference type="EMBL" id="CAAJGR010000023">
    <property type="protein sequence ID" value="VHO06181.1"/>
    <property type="molecule type" value="Genomic_DNA"/>
</dbReference>
<keyword evidence="2" id="KW-0805">Transcription regulation</keyword>
<dbReference type="InterPro" id="IPR005119">
    <property type="entry name" value="LysR_subst-bd"/>
</dbReference>
<dbReference type="Gene3D" id="3.40.190.290">
    <property type="match status" value="1"/>
</dbReference>
<dbReference type="Gene3D" id="1.10.10.10">
    <property type="entry name" value="Winged helix-like DNA-binding domain superfamily/Winged helix DNA-binding domain"/>
    <property type="match status" value="1"/>
</dbReference>
<dbReference type="PRINTS" id="PR00039">
    <property type="entry name" value="HTHLYSR"/>
</dbReference>
<feature type="domain" description="HTH lysR-type" evidence="5">
    <location>
        <begin position="1"/>
        <end position="58"/>
    </location>
</feature>
<dbReference type="SUPFAM" id="SSF53850">
    <property type="entry name" value="Periplasmic binding protein-like II"/>
    <property type="match status" value="1"/>
</dbReference>
<dbReference type="GO" id="GO:0003700">
    <property type="term" value="F:DNA-binding transcription factor activity"/>
    <property type="evidence" value="ECO:0007669"/>
    <property type="project" value="InterPro"/>
</dbReference>
<dbReference type="PANTHER" id="PTHR30419">
    <property type="entry name" value="HTH-TYPE TRANSCRIPTIONAL REGULATOR YBHD"/>
    <property type="match status" value="1"/>
</dbReference>
<dbReference type="PANTHER" id="PTHR30419:SF30">
    <property type="entry name" value="LYSR FAMILY TRANSCRIPTIONAL REGULATOR"/>
    <property type="match status" value="1"/>
</dbReference>
<dbReference type="InterPro" id="IPR036390">
    <property type="entry name" value="WH_DNA-bd_sf"/>
</dbReference>
<dbReference type="InterPro" id="IPR000847">
    <property type="entry name" value="LysR_HTH_N"/>
</dbReference>
<dbReference type="GO" id="GO:0003677">
    <property type="term" value="F:DNA binding"/>
    <property type="evidence" value="ECO:0007669"/>
    <property type="project" value="UniProtKB-KW"/>
</dbReference>
<proteinExistence type="inferred from homology"/>